<sequence length="181" mass="20749">MIDSYFNVIKACHDIASQGKISTRINEKYDSDPQFLLYEYYRNSKYNNLDTLIDPGSWNLLYLDSESHNSWVHNKSQVDKILTSQLLRFESGDSDSESNSEHIPRKKRKIATEKNFLATEKKLLSNGKKLLSNGKARHSNGKALHRNGKPLLSNGKKAFISNEKKHELRTGKIAQQRKNIA</sequence>
<evidence type="ECO:0000313" key="3">
    <source>
        <dbReference type="Proteomes" id="UP000198287"/>
    </source>
</evidence>
<dbReference type="Proteomes" id="UP000198287">
    <property type="component" value="Unassembled WGS sequence"/>
</dbReference>
<dbReference type="EMBL" id="LNIX01000048">
    <property type="protein sequence ID" value="OXA38107.1"/>
    <property type="molecule type" value="Genomic_DNA"/>
</dbReference>
<organism evidence="2 3">
    <name type="scientific">Folsomia candida</name>
    <name type="common">Springtail</name>
    <dbReference type="NCBI Taxonomy" id="158441"/>
    <lineage>
        <taxon>Eukaryota</taxon>
        <taxon>Metazoa</taxon>
        <taxon>Ecdysozoa</taxon>
        <taxon>Arthropoda</taxon>
        <taxon>Hexapoda</taxon>
        <taxon>Collembola</taxon>
        <taxon>Entomobryomorpha</taxon>
        <taxon>Isotomoidea</taxon>
        <taxon>Isotomidae</taxon>
        <taxon>Proisotominae</taxon>
        <taxon>Folsomia</taxon>
    </lineage>
</organism>
<keyword evidence="3" id="KW-1185">Reference proteome</keyword>
<dbReference type="OrthoDB" id="329835at2759"/>
<gene>
    <name evidence="2" type="ORF">Fcan01_27066</name>
</gene>
<evidence type="ECO:0000313" key="2">
    <source>
        <dbReference type="EMBL" id="OXA38107.1"/>
    </source>
</evidence>
<feature type="region of interest" description="Disordered" evidence="1">
    <location>
        <begin position="131"/>
        <end position="181"/>
    </location>
</feature>
<proteinExistence type="predicted"/>
<evidence type="ECO:0000256" key="1">
    <source>
        <dbReference type="SAM" id="MobiDB-lite"/>
    </source>
</evidence>
<protein>
    <submittedName>
        <fullName evidence="2">N-(5-amino-5-carboxypentanoyl)-L-cysteinyl-D-valine synthase</fullName>
    </submittedName>
</protein>
<reference evidence="2 3" key="1">
    <citation type="submission" date="2015-12" db="EMBL/GenBank/DDBJ databases">
        <title>The genome of Folsomia candida.</title>
        <authorList>
            <person name="Faddeeva A."/>
            <person name="Derks M.F."/>
            <person name="Anvar Y."/>
            <person name="Smit S."/>
            <person name="Van Straalen N."/>
            <person name="Roelofs D."/>
        </authorList>
    </citation>
    <scope>NUCLEOTIDE SEQUENCE [LARGE SCALE GENOMIC DNA]</scope>
    <source>
        <strain evidence="2 3">VU population</strain>
        <tissue evidence="2">Whole body</tissue>
    </source>
</reference>
<accession>A0A226D051</accession>
<dbReference type="AlphaFoldDB" id="A0A226D051"/>
<feature type="compositionally biased region" description="Basic residues" evidence="1">
    <location>
        <begin position="135"/>
        <end position="148"/>
    </location>
</feature>
<comment type="caution">
    <text evidence="2">The sequence shown here is derived from an EMBL/GenBank/DDBJ whole genome shotgun (WGS) entry which is preliminary data.</text>
</comment>
<name>A0A226D051_FOLCA</name>